<evidence type="ECO:0000256" key="4">
    <source>
        <dbReference type="ARBA" id="ARBA00012829"/>
    </source>
</evidence>
<dbReference type="InterPro" id="IPR036621">
    <property type="entry name" value="Anticodon-bd_dom_sf"/>
</dbReference>
<dbReference type="Gene3D" id="1.10.287.10">
    <property type="entry name" value="S15/NS1, RNA-binding"/>
    <property type="match status" value="1"/>
</dbReference>
<dbReference type="PANTHER" id="PTHR10745">
    <property type="entry name" value="GLYCYL-TRNA SYNTHETASE/DNA POLYMERASE SUBUNIT GAMMA-2"/>
    <property type="match status" value="1"/>
</dbReference>
<evidence type="ECO:0000256" key="5">
    <source>
        <dbReference type="ARBA" id="ARBA00022490"/>
    </source>
</evidence>
<dbReference type="EC" id="6.1.1.14" evidence="4"/>
<evidence type="ECO:0000256" key="8">
    <source>
        <dbReference type="ARBA" id="ARBA00022741"/>
    </source>
</evidence>
<dbReference type="PhylomeDB" id="A0A0G4HU21"/>
<comment type="similarity">
    <text evidence="2">Belongs to the class-II aminoacyl-tRNA synthetase family.</text>
</comment>
<evidence type="ECO:0000256" key="1">
    <source>
        <dbReference type="ARBA" id="ARBA00004496"/>
    </source>
</evidence>
<dbReference type="InterPro" id="IPR045864">
    <property type="entry name" value="aa-tRNA-synth_II/BPL/LPL"/>
</dbReference>
<dbReference type="GO" id="GO:0016740">
    <property type="term" value="F:transferase activity"/>
    <property type="evidence" value="ECO:0007669"/>
    <property type="project" value="UniProtKB-KW"/>
</dbReference>
<dbReference type="SUPFAM" id="SSF47060">
    <property type="entry name" value="S15/NS1 RNA-binding domain"/>
    <property type="match status" value="1"/>
</dbReference>
<dbReference type="InterPro" id="IPR009068">
    <property type="entry name" value="uS15_NS1_RNA-bd_sf"/>
</dbReference>
<keyword evidence="9" id="KW-0067">ATP-binding</keyword>
<dbReference type="InterPro" id="IPR002314">
    <property type="entry name" value="aa-tRNA-synt_IIb"/>
</dbReference>
<feature type="domain" description="WHEP-TRS" evidence="14">
    <location>
        <begin position="15"/>
        <end position="71"/>
    </location>
</feature>
<dbReference type="FunFam" id="3.30.720.200:FF:000001">
    <property type="entry name" value="Glycine--tRNA ligase 2"/>
    <property type="match status" value="1"/>
</dbReference>
<dbReference type="GO" id="GO:0005739">
    <property type="term" value="C:mitochondrion"/>
    <property type="evidence" value="ECO:0007669"/>
    <property type="project" value="TreeGrafter"/>
</dbReference>
<comment type="subunit">
    <text evidence="3">Homodimer.</text>
</comment>
<keyword evidence="5" id="KW-0963">Cytoplasm</keyword>
<dbReference type="PRINTS" id="PR01043">
    <property type="entry name" value="TRNASYNTHGLY"/>
</dbReference>
<proteinExistence type="inferred from homology"/>
<dbReference type="GO" id="GO:0070150">
    <property type="term" value="P:mitochondrial glycyl-tRNA aminoacylation"/>
    <property type="evidence" value="ECO:0007669"/>
    <property type="project" value="TreeGrafter"/>
</dbReference>
<evidence type="ECO:0000259" key="13">
    <source>
        <dbReference type="PROSITE" id="PS50862"/>
    </source>
</evidence>
<dbReference type="FunFam" id="3.30.40.230:FF:000001">
    <property type="entry name" value="Glycine--tRNA ligase"/>
    <property type="match status" value="1"/>
</dbReference>
<dbReference type="AlphaFoldDB" id="A0A0G4HU21"/>
<dbReference type="NCBIfam" id="TIGR00389">
    <property type="entry name" value="glyS_dimeric"/>
    <property type="match status" value="1"/>
</dbReference>
<evidence type="ECO:0000256" key="10">
    <source>
        <dbReference type="ARBA" id="ARBA00022917"/>
    </source>
</evidence>
<dbReference type="CDD" id="cd00774">
    <property type="entry name" value="GlyRS-like_core"/>
    <property type="match status" value="1"/>
</dbReference>
<dbReference type="SUPFAM" id="SSF52954">
    <property type="entry name" value="Class II aaRS ABD-related"/>
    <property type="match status" value="1"/>
</dbReference>
<dbReference type="Gene3D" id="3.30.720.200">
    <property type="match status" value="1"/>
</dbReference>
<dbReference type="InterPro" id="IPR033731">
    <property type="entry name" value="GlyRS-like_core"/>
</dbReference>
<feature type="domain" description="Aminoacyl-transfer RNA synthetases class-II family profile" evidence="13">
    <location>
        <begin position="248"/>
        <end position="577"/>
    </location>
</feature>
<evidence type="ECO:0000256" key="2">
    <source>
        <dbReference type="ARBA" id="ARBA00008226"/>
    </source>
</evidence>
<dbReference type="InterPro" id="IPR006195">
    <property type="entry name" value="aa-tRNA-synth_II"/>
</dbReference>
<dbReference type="PROSITE" id="PS50862">
    <property type="entry name" value="AA_TRNA_LIGASE_II"/>
    <property type="match status" value="1"/>
</dbReference>
<dbReference type="Gene3D" id="3.40.50.800">
    <property type="entry name" value="Anticodon-binding domain"/>
    <property type="match status" value="1"/>
</dbReference>
<dbReference type="FunFam" id="3.30.930.10:FF:000010">
    <property type="entry name" value="Glycyl-tRNA synthetase 1"/>
    <property type="match status" value="1"/>
</dbReference>
<evidence type="ECO:0000256" key="11">
    <source>
        <dbReference type="ARBA" id="ARBA00023146"/>
    </source>
</evidence>
<dbReference type="GO" id="GO:0004820">
    <property type="term" value="F:glycine-tRNA ligase activity"/>
    <property type="evidence" value="ECO:0007669"/>
    <property type="project" value="UniProtKB-EC"/>
</dbReference>
<evidence type="ECO:0000256" key="7">
    <source>
        <dbReference type="ARBA" id="ARBA00022679"/>
    </source>
</evidence>
<dbReference type="VEuPathDB" id="CryptoDB:Cvel_8554"/>
<gene>
    <name evidence="15" type="ORF">Cvel_8554</name>
</gene>
<evidence type="ECO:0000313" key="15">
    <source>
        <dbReference type="EMBL" id="CEM47878.1"/>
    </source>
</evidence>
<sequence>MPSIAPEAAAQLEETAAGLRADVARQGDAVKKMKQAGAGNEELGPEIAKLKALKGDLAKAEEALEDLKPLYTKCRERLESLLKRRFFVAPAFEIYGGVAGLFDFGPPGCAMKAELEAYWRRHFVLNEGMLEFGGTCMTPEKVLEVSGHVERFTDLMVKDETNGECFRADKLLEEEIEKRIAKSSSDEEKKSLEKLALQADAMTAEEIHEKITEFKIKSPSSGTPLSFPFPFNLMFKTSIGPQGNMVGFLRPETAQGIFVNFRRLLDYNNGRMPFAAAQLGLGFRNEIAPRAGLLRVREFQMAEIEHFVHPEEKDHPKFEEIKHLCLPLFPRDRQLGDGKVVHDLSIGEAVEKKVIDNETLGYFLARTYLFLTGAGIQREGLRFRQHLESEMAHYAKDCWDAEIETSYGWVECVGHADRSAYDLSAHTDASNTELVAHRKYDEPQIIKYVQAKLEKKKIGPAFKQDAGEVTKALEELSNDEKLKAEESLAATGSWTVKLCTGKSYEIKREMASFKWAEKKETEEVFVPAVIEPSFGMGRIMYAIWEHTFRSRGKEDQEERCYLAFPPQLAPTKVSILPISGQAQFRPFVTELQAAMSAEGVSSLADASTATIGKRYARTDEIGVPFGVTIDFQTEKDRTVTLRERDSMEQVRMPMDDVAPVLAKICRGALTWEAVQQKYPKFDSQEA</sequence>
<keyword evidence="8" id="KW-0547">Nucleotide-binding</keyword>
<dbReference type="PROSITE" id="PS51185">
    <property type="entry name" value="WHEP_TRS_2"/>
    <property type="match status" value="1"/>
</dbReference>
<keyword evidence="6" id="KW-0436">Ligase</keyword>
<dbReference type="Gene3D" id="3.30.930.10">
    <property type="entry name" value="Bira Bifunctional Protein, Domain 2"/>
    <property type="match status" value="1"/>
</dbReference>
<comment type="subcellular location">
    <subcellularLocation>
        <location evidence="1">Cytoplasm</location>
    </subcellularLocation>
</comment>
<accession>A0A0G4HU21</accession>
<dbReference type="NCBIfam" id="NF003211">
    <property type="entry name" value="PRK04173.1"/>
    <property type="match status" value="1"/>
</dbReference>
<evidence type="ECO:0000256" key="12">
    <source>
        <dbReference type="ARBA" id="ARBA00030057"/>
    </source>
</evidence>
<dbReference type="InterPro" id="IPR004154">
    <property type="entry name" value="Anticodon-bd"/>
</dbReference>
<evidence type="ECO:0000256" key="9">
    <source>
        <dbReference type="ARBA" id="ARBA00022840"/>
    </source>
</evidence>
<dbReference type="SUPFAM" id="SSF55681">
    <property type="entry name" value="Class II aaRS and biotin synthetases"/>
    <property type="match status" value="1"/>
</dbReference>
<dbReference type="FunFam" id="3.40.50.800:FF:000004">
    <property type="entry name" value="Glycine--tRNA ligase 2"/>
    <property type="match status" value="1"/>
</dbReference>
<dbReference type="EMBL" id="CDMZ01003868">
    <property type="protein sequence ID" value="CEM47878.1"/>
    <property type="molecule type" value="Genomic_DNA"/>
</dbReference>
<evidence type="ECO:0000259" key="14">
    <source>
        <dbReference type="PROSITE" id="PS51185"/>
    </source>
</evidence>
<reference evidence="15" key="1">
    <citation type="submission" date="2014-11" db="EMBL/GenBank/DDBJ databases">
        <authorList>
            <person name="Otto D Thomas"/>
            <person name="Naeem Raeece"/>
        </authorList>
    </citation>
    <scope>NUCLEOTIDE SEQUENCE</scope>
</reference>
<dbReference type="InterPro" id="IPR027031">
    <property type="entry name" value="Gly-tRNA_synthase/POLG2"/>
</dbReference>
<dbReference type="Gene3D" id="3.30.40.230">
    <property type="match status" value="1"/>
</dbReference>
<dbReference type="CDD" id="cd00858">
    <property type="entry name" value="GlyRS_anticodon"/>
    <property type="match status" value="1"/>
</dbReference>
<keyword evidence="10" id="KW-0648">Protein biosynthesis</keyword>
<keyword evidence="11" id="KW-0030">Aminoacyl-tRNA synthetase</keyword>
<keyword evidence="7" id="KW-0808">Transferase</keyword>
<dbReference type="PANTHER" id="PTHR10745:SF0">
    <property type="entry name" value="GLYCINE--TRNA LIGASE"/>
    <property type="match status" value="1"/>
</dbReference>
<dbReference type="Pfam" id="PF03129">
    <property type="entry name" value="HGTP_anticodon"/>
    <property type="match status" value="1"/>
</dbReference>
<name>A0A0G4HU21_9ALVE</name>
<dbReference type="InterPro" id="IPR000738">
    <property type="entry name" value="WHEP-TRS_dom"/>
</dbReference>
<organism evidence="15">
    <name type="scientific">Chromera velia CCMP2878</name>
    <dbReference type="NCBI Taxonomy" id="1169474"/>
    <lineage>
        <taxon>Eukaryota</taxon>
        <taxon>Sar</taxon>
        <taxon>Alveolata</taxon>
        <taxon>Colpodellida</taxon>
        <taxon>Chromeraceae</taxon>
        <taxon>Chromera</taxon>
    </lineage>
</organism>
<evidence type="ECO:0000256" key="3">
    <source>
        <dbReference type="ARBA" id="ARBA00011738"/>
    </source>
</evidence>
<dbReference type="Pfam" id="PF00587">
    <property type="entry name" value="tRNA-synt_2b"/>
    <property type="match status" value="1"/>
</dbReference>
<dbReference type="GO" id="GO:0005524">
    <property type="term" value="F:ATP binding"/>
    <property type="evidence" value="ECO:0007669"/>
    <property type="project" value="UniProtKB-KW"/>
</dbReference>
<protein>
    <recommendedName>
        <fullName evidence="4">glycine--tRNA ligase</fullName>
        <ecNumber evidence="4">6.1.1.14</ecNumber>
    </recommendedName>
    <alternativeName>
        <fullName evidence="12">Diadenosine tetraphosphate synthetase</fullName>
    </alternativeName>
</protein>
<evidence type="ECO:0000256" key="6">
    <source>
        <dbReference type="ARBA" id="ARBA00022598"/>
    </source>
</evidence>
<dbReference type="InterPro" id="IPR002315">
    <property type="entry name" value="tRNA-synt_gly"/>
</dbReference>